<evidence type="ECO:0000256" key="1">
    <source>
        <dbReference type="ARBA" id="ARBA00022801"/>
    </source>
</evidence>
<dbReference type="OrthoDB" id="9795554at2"/>
<dbReference type="eggNOG" id="COG2755">
    <property type="taxonomic scope" value="Bacteria"/>
</dbReference>
<dbReference type="Gene3D" id="3.40.50.1110">
    <property type="entry name" value="SGNH hydrolase"/>
    <property type="match status" value="1"/>
</dbReference>
<feature type="domain" description="Sialate O-acetylesterase" evidence="2">
    <location>
        <begin position="272"/>
        <end position="362"/>
    </location>
</feature>
<dbReference type="PATRIC" id="fig|1341157.4.peg.2418"/>
<dbReference type="PANTHER" id="PTHR22901">
    <property type="entry name" value="SIALATE O-ACETYLESTERASE"/>
    <property type="match status" value="1"/>
</dbReference>
<dbReference type="PANTHER" id="PTHR22901:SF0">
    <property type="entry name" value="SIALATE O-ACETYLESTERASE"/>
    <property type="match status" value="1"/>
</dbReference>
<feature type="domain" description="Sialate O-acetylesterase" evidence="2">
    <location>
        <begin position="85"/>
        <end position="188"/>
    </location>
</feature>
<dbReference type="InterPro" id="IPR039329">
    <property type="entry name" value="SIAE"/>
</dbReference>
<dbReference type="InterPro" id="IPR005181">
    <property type="entry name" value="SASA"/>
</dbReference>
<keyword evidence="1" id="KW-0378">Hydrolase</keyword>
<evidence type="ECO:0000313" key="4">
    <source>
        <dbReference type="Proteomes" id="UP000019365"/>
    </source>
</evidence>
<dbReference type="EMBL" id="ATAX01000028">
    <property type="protein sequence ID" value="EWM52939.1"/>
    <property type="molecule type" value="Genomic_DNA"/>
</dbReference>
<accession>W7UMY1</accession>
<dbReference type="AlphaFoldDB" id="W7UMY1"/>
<evidence type="ECO:0000259" key="2">
    <source>
        <dbReference type="Pfam" id="PF03629"/>
    </source>
</evidence>
<dbReference type="RefSeq" id="WP_037300090.1">
    <property type="nucleotide sequence ID" value="NZ_ATAX01000028.1"/>
</dbReference>
<dbReference type="InterPro" id="IPR036514">
    <property type="entry name" value="SGNH_hydro_sf"/>
</dbReference>
<dbReference type="SUPFAM" id="SSF52266">
    <property type="entry name" value="SGNH hydrolase"/>
    <property type="match status" value="1"/>
</dbReference>
<gene>
    <name evidence="3" type="ORF">RF007C_15105</name>
</gene>
<dbReference type="GO" id="GO:0001681">
    <property type="term" value="F:sialate O-acetylesterase activity"/>
    <property type="evidence" value="ECO:0007669"/>
    <property type="project" value="InterPro"/>
</dbReference>
<reference evidence="3 4" key="1">
    <citation type="journal article" date="2014" name="PLoS ONE">
        <title>Rumen cellulosomics: divergent fiber-degrading strategies revealed by comparative genome-wide analysis of six ruminococcal strains.</title>
        <authorList>
            <person name="Dassa B."/>
            <person name="Borovok I."/>
            <person name="Ruimy-Israeli V."/>
            <person name="Lamed R."/>
            <person name="Flint H.J."/>
            <person name="Duncan S.H."/>
            <person name="Henrissat B."/>
            <person name="Coutinho P."/>
            <person name="Morrison M."/>
            <person name="Mosoni P."/>
            <person name="Yeoman C.J."/>
            <person name="White B.A."/>
            <person name="Bayer E.A."/>
        </authorList>
    </citation>
    <scope>NUCLEOTIDE SEQUENCE [LARGE SCALE GENOMIC DNA]</scope>
    <source>
        <strain evidence="3 4">007c</strain>
    </source>
</reference>
<dbReference type="Pfam" id="PF03629">
    <property type="entry name" value="SASA"/>
    <property type="match status" value="2"/>
</dbReference>
<keyword evidence="4" id="KW-1185">Reference proteome</keyword>
<protein>
    <recommendedName>
        <fullName evidence="2">Sialate O-acetylesterase domain-containing protein</fullName>
    </recommendedName>
</protein>
<dbReference type="GO" id="GO:0005975">
    <property type="term" value="P:carbohydrate metabolic process"/>
    <property type="evidence" value="ECO:0007669"/>
    <property type="project" value="TreeGrafter"/>
</dbReference>
<dbReference type="Proteomes" id="UP000019365">
    <property type="component" value="Unassembled WGS sequence"/>
</dbReference>
<evidence type="ECO:0000313" key="3">
    <source>
        <dbReference type="EMBL" id="EWM52939.1"/>
    </source>
</evidence>
<comment type="caution">
    <text evidence="3">The sequence shown here is derived from an EMBL/GenBank/DDBJ whole genome shotgun (WGS) entry which is preliminary data.</text>
</comment>
<name>W7UMY1_RUMFL</name>
<organism evidence="3 4">
    <name type="scientific">Ruminococcus flavefaciens 007c</name>
    <dbReference type="NCBI Taxonomy" id="1341157"/>
    <lineage>
        <taxon>Bacteria</taxon>
        <taxon>Bacillati</taxon>
        <taxon>Bacillota</taxon>
        <taxon>Clostridia</taxon>
        <taxon>Eubacteriales</taxon>
        <taxon>Oscillospiraceae</taxon>
        <taxon>Ruminococcus</taxon>
    </lineage>
</organism>
<proteinExistence type="predicted"/>
<sequence length="504" mass="57123">MKAAAVFSDNMVLQRGRNVRIFGTCNNNEKTITVSVPQLSVSAAAVIKDGRWEAVLPPMTECDSCTLEITCGAIKKVFRNVAVGEVWLAAGQSNMEYELRNDKNNIRELVNCSEENVRFYYTPKCSMTKELAEAEKNSGWALPSAENSASWSAVGYYFAKELSQRLGVTVGIIGCNWGGTSASAWLSRRYLEQDSRLRPYIDEYDKAVAGRSRDEMIAEYDEYSEYQEKWQERVNACFAEQPDIKWDEVLAKCGENRYPGPHGIKNPMRPCGLYETMVSRIAPYTLQGVLWYQGESDDHRPDTYEFLLKALIENWRSDWKDDELSFLIVQLPMFRYEDIPDNQSWALIREAQERVFRTVRNTGLAVCLDCGEFNNIHPADKEPVGHRLYLQAMSEVYLQMSRGESMPPYCDSYEVKDGIMLIHLGNCEKGLGGKDEHCLEGFELAGSDGVYHNAQAKVSLPYIELSCPEVKTPVSARFKWTNYADVGLFGVNGLPLPPFRTDRS</sequence>